<dbReference type="STRING" id="1346286.SAMN05444362_101258"/>
<keyword evidence="3" id="KW-1185">Reference proteome</keyword>
<proteinExistence type="predicted"/>
<dbReference type="InterPro" id="IPR045746">
    <property type="entry name" value="ACT14924-like_Acyltransf_dom"/>
</dbReference>
<evidence type="ECO:0000259" key="1">
    <source>
        <dbReference type="SMART" id="SM00563"/>
    </source>
</evidence>
<dbReference type="AlphaFoldDB" id="A0A1M4T7L9"/>
<dbReference type="EMBL" id="FQUC01000001">
    <property type="protein sequence ID" value="SHE40479.1"/>
    <property type="molecule type" value="Genomic_DNA"/>
</dbReference>
<dbReference type="RefSeq" id="WP_062175362.1">
    <property type="nucleotide sequence ID" value="NZ_BBXL01000001.1"/>
</dbReference>
<accession>A0A1M4T7L9</accession>
<feature type="domain" description="Phospholipid/glycerol acyltransferase" evidence="1">
    <location>
        <begin position="82"/>
        <end position="208"/>
    </location>
</feature>
<dbReference type="Proteomes" id="UP000184480">
    <property type="component" value="Unassembled WGS sequence"/>
</dbReference>
<name>A0A1M4T7L9_9BACT</name>
<evidence type="ECO:0000313" key="3">
    <source>
        <dbReference type="Proteomes" id="UP000184480"/>
    </source>
</evidence>
<dbReference type="InterPro" id="IPR002123">
    <property type="entry name" value="Plipid/glycerol_acylTrfase"/>
</dbReference>
<dbReference type="Pfam" id="PF19576">
    <property type="entry name" value="Acyltransf_2"/>
    <property type="match status" value="1"/>
</dbReference>
<sequence>MKEKLISADEIRKMHPIFRGRFGNILIKMGMSLTGLNKVNRIYDTSKQYEGVAFCDSLLKDVGVNIVIENREVLDQFKDQAFITVSNHAYGHIDGITAIDVVGSVRPDYKMMVNFILGMIDTMSMHFIAVNPYQKGTVSNKSSLEGVKQCIAHVKAGHPLGFFPAGAVSKTKLKGLKMTVRDREWQPSVIKLIKGSKVPVIPMYFSGKNSWLFNFLDLVDWRLRSLRLGHEVYNKKGKTIHVRFGTPIMPDEIARHNDLEELGEFLKEKTYDLARDND</sequence>
<protein>
    <recommendedName>
        <fullName evidence="1">Phospholipid/glycerol acyltransferase domain-containing protein</fullName>
    </recommendedName>
</protein>
<dbReference type="SUPFAM" id="SSF69593">
    <property type="entry name" value="Glycerol-3-phosphate (1)-acyltransferase"/>
    <property type="match status" value="1"/>
</dbReference>
<dbReference type="OrthoDB" id="1113830at2"/>
<reference evidence="3" key="1">
    <citation type="submission" date="2016-11" db="EMBL/GenBank/DDBJ databases">
        <authorList>
            <person name="Varghese N."/>
            <person name="Submissions S."/>
        </authorList>
    </citation>
    <scope>NUCLEOTIDE SEQUENCE [LARGE SCALE GENOMIC DNA]</scope>
    <source>
        <strain evidence="3">DSM 27370</strain>
    </source>
</reference>
<gene>
    <name evidence="2" type="ORF">SAMN05444362_101258</name>
</gene>
<evidence type="ECO:0000313" key="2">
    <source>
        <dbReference type="EMBL" id="SHE40479.1"/>
    </source>
</evidence>
<dbReference type="SMART" id="SM00563">
    <property type="entry name" value="PlsC"/>
    <property type="match status" value="1"/>
</dbReference>
<dbReference type="CDD" id="cd07986">
    <property type="entry name" value="LPLAT_ACT14924-like"/>
    <property type="match status" value="1"/>
</dbReference>
<dbReference type="GO" id="GO:0016746">
    <property type="term" value="F:acyltransferase activity"/>
    <property type="evidence" value="ECO:0007669"/>
    <property type="project" value="InterPro"/>
</dbReference>
<organism evidence="2 3">
    <name type="scientific">Dysgonomonas macrotermitis</name>
    <dbReference type="NCBI Taxonomy" id="1346286"/>
    <lineage>
        <taxon>Bacteria</taxon>
        <taxon>Pseudomonadati</taxon>
        <taxon>Bacteroidota</taxon>
        <taxon>Bacteroidia</taxon>
        <taxon>Bacteroidales</taxon>
        <taxon>Dysgonomonadaceae</taxon>
        <taxon>Dysgonomonas</taxon>
    </lineage>
</organism>